<dbReference type="AlphaFoldDB" id="A0A1J5Q1P8"/>
<organism evidence="1">
    <name type="scientific">mine drainage metagenome</name>
    <dbReference type="NCBI Taxonomy" id="410659"/>
    <lineage>
        <taxon>unclassified sequences</taxon>
        <taxon>metagenomes</taxon>
        <taxon>ecological metagenomes</taxon>
    </lineage>
</organism>
<sequence length="63" mass="7134">MQIRQSDLLLAQQRAHAQQAHLEVDDLGIKDRVRRDIQHTLLQQADLLDVRRNGDGEGQHGVG</sequence>
<gene>
    <name evidence="1" type="ORF">GALL_486050</name>
</gene>
<protein>
    <submittedName>
        <fullName evidence="1">Uncharacterized protein</fullName>
    </submittedName>
</protein>
<proteinExistence type="predicted"/>
<evidence type="ECO:0000313" key="1">
    <source>
        <dbReference type="EMBL" id="OIQ69789.1"/>
    </source>
</evidence>
<name>A0A1J5Q1P8_9ZZZZ</name>
<comment type="caution">
    <text evidence="1">The sequence shown here is derived from an EMBL/GenBank/DDBJ whole genome shotgun (WGS) entry which is preliminary data.</text>
</comment>
<reference evidence="1" key="1">
    <citation type="submission" date="2016-10" db="EMBL/GenBank/DDBJ databases">
        <title>Sequence of Gallionella enrichment culture.</title>
        <authorList>
            <person name="Poehlein A."/>
            <person name="Muehling M."/>
            <person name="Daniel R."/>
        </authorList>
    </citation>
    <scope>NUCLEOTIDE SEQUENCE</scope>
</reference>
<dbReference type="EMBL" id="MLJW01004533">
    <property type="protein sequence ID" value="OIQ69789.1"/>
    <property type="molecule type" value="Genomic_DNA"/>
</dbReference>
<accession>A0A1J5Q1P8</accession>